<sequence>MASISVYIRDYLELTDFSLIPVLVTGVVMITILFQLPIIFSFLVCVLGLLATATFEGLVIYLGSYYDVFTEQILKTSIIQFSIFELVNAAILLLVMYPIQRYKLGFHTTSNDALKAYNFWLSAILIIAIFTMQVALVKLSTIHVVIPIILGLILLTAVYLAYLHNKKLWKNRRERLSKQ</sequence>
<comment type="caution">
    <text evidence="2">The sequence shown here is derived from an EMBL/GenBank/DDBJ whole genome shotgun (WGS) entry which is preliminary data.</text>
</comment>
<feature type="transmembrane region" description="Helical" evidence="1">
    <location>
        <begin position="43"/>
        <end position="66"/>
    </location>
</feature>
<evidence type="ECO:0000313" key="3">
    <source>
        <dbReference type="Proteomes" id="UP001652445"/>
    </source>
</evidence>
<keyword evidence="3" id="KW-1185">Reference proteome</keyword>
<proteinExistence type="predicted"/>
<name>A0ABT2UJ43_9BACL</name>
<evidence type="ECO:0000256" key="1">
    <source>
        <dbReference type="SAM" id="Phobius"/>
    </source>
</evidence>
<evidence type="ECO:0000313" key="2">
    <source>
        <dbReference type="EMBL" id="MCU6794660.1"/>
    </source>
</evidence>
<keyword evidence="1" id="KW-0812">Transmembrane</keyword>
<accession>A0ABT2UJ43</accession>
<feature type="transmembrane region" description="Helical" evidence="1">
    <location>
        <begin position="78"/>
        <end position="97"/>
    </location>
</feature>
<keyword evidence="1" id="KW-1133">Transmembrane helix</keyword>
<dbReference type="Proteomes" id="UP001652445">
    <property type="component" value="Unassembled WGS sequence"/>
</dbReference>
<feature type="transmembrane region" description="Helical" evidence="1">
    <location>
        <begin position="17"/>
        <end position="36"/>
    </location>
</feature>
<dbReference type="EMBL" id="JAOQIO010000084">
    <property type="protein sequence ID" value="MCU6794660.1"/>
    <property type="molecule type" value="Genomic_DNA"/>
</dbReference>
<gene>
    <name evidence="2" type="ORF">OB236_21350</name>
</gene>
<organism evidence="2 3">
    <name type="scientific">Paenibacillus baimaensis</name>
    <dbReference type="NCBI Taxonomy" id="2982185"/>
    <lineage>
        <taxon>Bacteria</taxon>
        <taxon>Bacillati</taxon>
        <taxon>Bacillota</taxon>
        <taxon>Bacilli</taxon>
        <taxon>Bacillales</taxon>
        <taxon>Paenibacillaceae</taxon>
        <taxon>Paenibacillus</taxon>
    </lineage>
</organism>
<feature type="transmembrane region" description="Helical" evidence="1">
    <location>
        <begin position="117"/>
        <end position="136"/>
    </location>
</feature>
<feature type="transmembrane region" description="Helical" evidence="1">
    <location>
        <begin position="142"/>
        <end position="163"/>
    </location>
</feature>
<keyword evidence="1" id="KW-0472">Membrane</keyword>
<reference evidence="2 3" key="1">
    <citation type="submission" date="2022-09" db="EMBL/GenBank/DDBJ databases">
        <authorList>
            <person name="Han X.L."/>
            <person name="Wang Q."/>
            <person name="Lu T."/>
        </authorList>
    </citation>
    <scope>NUCLEOTIDE SEQUENCE [LARGE SCALE GENOMIC DNA]</scope>
    <source>
        <strain evidence="2 3">WQ 127069</strain>
    </source>
</reference>
<protein>
    <submittedName>
        <fullName evidence="2">Uncharacterized protein</fullName>
    </submittedName>
</protein>
<dbReference type="RefSeq" id="WP_262685774.1">
    <property type="nucleotide sequence ID" value="NZ_JAOQIO010000084.1"/>
</dbReference>